<feature type="transmembrane region" description="Helical" evidence="6">
    <location>
        <begin position="260"/>
        <end position="279"/>
    </location>
</feature>
<dbReference type="OrthoDB" id="2841647at2"/>
<feature type="transmembrane region" description="Helical" evidence="6">
    <location>
        <begin position="42"/>
        <end position="62"/>
    </location>
</feature>
<dbReference type="GO" id="GO:0005886">
    <property type="term" value="C:plasma membrane"/>
    <property type="evidence" value="ECO:0007669"/>
    <property type="project" value="UniProtKB-SubCell"/>
</dbReference>
<protein>
    <recommendedName>
        <fullName evidence="6">Probable membrane transporter protein</fullName>
    </recommendedName>
</protein>
<keyword evidence="3 6" id="KW-0812">Transmembrane</keyword>
<dbReference type="InterPro" id="IPR002781">
    <property type="entry name" value="TM_pro_TauE-like"/>
</dbReference>
<organism evidence="7 8">
    <name type="scientific">Exiguobacterium indicum</name>
    <dbReference type="NCBI Taxonomy" id="296995"/>
    <lineage>
        <taxon>Bacteria</taxon>
        <taxon>Bacillati</taxon>
        <taxon>Bacillota</taxon>
        <taxon>Bacilli</taxon>
        <taxon>Bacillales</taxon>
        <taxon>Bacillales Family XII. Incertae Sedis</taxon>
        <taxon>Exiguobacterium</taxon>
    </lineage>
</organism>
<comment type="subcellular location">
    <subcellularLocation>
        <location evidence="6">Cell membrane</location>
        <topology evidence="6">Multi-pass membrane protein</topology>
    </subcellularLocation>
    <subcellularLocation>
        <location evidence="1">Membrane</location>
        <topology evidence="1">Multi-pass membrane protein</topology>
    </subcellularLocation>
</comment>
<dbReference type="AlphaFoldDB" id="A0A0V8GF08"/>
<evidence type="ECO:0000256" key="4">
    <source>
        <dbReference type="ARBA" id="ARBA00022989"/>
    </source>
</evidence>
<keyword evidence="5 6" id="KW-0472">Membrane</keyword>
<proteinExistence type="inferred from homology"/>
<dbReference type="InterPro" id="IPR051598">
    <property type="entry name" value="TSUP/Inactive_protease-like"/>
</dbReference>
<feature type="transmembrane region" description="Helical" evidence="6">
    <location>
        <begin position="237"/>
        <end position="254"/>
    </location>
</feature>
<feature type="transmembrane region" description="Helical" evidence="6">
    <location>
        <begin position="74"/>
        <end position="93"/>
    </location>
</feature>
<keyword evidence="6" id="KW-1003">Cell membrane</keyword>
<comment type="caution">
    <text evidence="7">The sequence shown here is derived from an EMBL/GenBank/DDBJ whole genome shotgun (WGS) entry which is preliminary data.</text>
</comment>
<evidence type="ECO:0000313" key="7">
    <source>
        <dbReference type="EMBL" id="KSU48860.1"/>
    </source>
</evidence>
<name>A0A0V8GF08_9BACL</name>
<reference evidence="7 8" key="1">
    <citation type="journal article" date="2015" name="Int. J. Syst. Evol. Microbiol.">
        <title>Exiguobacterium enclense sp. nov., isolated from sediment.</title>
        <authorList>
            <person name="Dastager S.G."/>
            <person name="Mawlankar R."/>
            <person name="Sonalkar V.V."/>
            <person name="Thorat M.N."/>
            <person name="Mual P."/>
            <person name="Verma A."/>
            <person name="Krishnamurthi S."/>
            <person name="Tang S.K."/>
            <person name="Li W.J."/>
        </authorList>
    </citation>
    <scope>NUCLEOTIDE SEQUENCE [LARGE SCALE GENOMIC DNA]</scope>
    <source>
        <strain evidence="7 8">NIO-1109</strain>
    </source>
</reference>
<dbReference type="PANTHER" id="PTHR43701:SF2">
    <property type="entry name" value="MEMBRANE TRANSPORTER PROTEIN YJNA-RELATED"/>
    <property type="match status" value="1"/>
</dbReference>
<feature type="transmembrane region" description="Helical" evidence="6">
    <location>
        <begin position="204"/>
        <end position="225"/>
    </location>
</feature>
<feature type="transmembrane region" description="Helical" evidence="6">
    <location>
        <begin position="100"/>
        <end position="119"/>
    </location>
</feature>
<dbReference type="RefSeq" id="WP_058265537.1">
    <property type="nucleotide sequence ID" value="NZ_FMYN01000003.1"/>
</dbReference>
<comment type="similarity">
    <text evidence="2 6">Belongs to the 4-toluene sulfonate uptake permease (TSUP) (TC 2.A.102) family.</text>
</comment>
<evidence type="ECO:0000313" key="8">
    <source>
        <dbReference type="Proteomes" id="UP000053797"/>
    </source>
</evidence>
<dbReference type="Proteomes" id="UP000053797">
    <property type="component" value="Unassembled WGS sequence"/>
</dbReference>
<evidence type="ECO:0000256" key="1">
    <source>
        <dbReference type="ARBA" id="ARBA00004141"/>
    </source>
</evidence>
<dbReference type="PANTHER" id="PTHR43701">
    <property type="entry name" value="MEMBRANE TRANSPORTER PROTEIN MJ0441-RELATED"/>
    <property type="match status" value="1"/>
</dbReference>
<sequence length="282" mass="29593">MMYISFILLGATIGILSGFFGIGGGIILTPLLLILGYEASTAIVLSLLLTLGSTVTGTLSHLRLKTFRFRDAGIIGLSGIIGSALITPIVFWLERHAGADVVLSSLYIVLLIGFSIQFLRPRSKERPSFPVYDASIVKLAVIGLAAGILSSLMGVSGGFLLTPLLLGWVRFPLKQAIGTSIASATLIVLGGVTSYIASGTSAPLSLGIALIIGAFIGSPLGASLLHRFNEPFVQKTLGIFYGVVALSVIVKVLGLPYLSLVLLALFTLSLLSVFGYRILKTV</sequence>
<dbReference type="EMBL" id="LNQL01000003">
    <property type="protein sequence ID" value="KSU48860.1"/>
    <property type="molecule type" value="Genomic_DNA"/>
</dbReference>
<keyword evidence="4 6" id="KW-1133">Transmembrane helix</keyword>
<accession>A0A0V8GF08</accession>
<feature type="transmembrane region" description="Helical" evidence="6">
    <location>
        <begin position="176"/>
        <end position="198"/>
    </location>
</feature>
<dbReference type="Pfam" id="PF01925">
    <property type="entry name" value="TauE"/>
    <property type="match status" value="1"/>
</dbReference>
<evidence type="ECO:0000256" key="3">
    <source>
        <dbReference type="ARBA" id="ARBA00022692"/>
    </source>
</evidence>
<evidence type="ECO:0000256" key="5">
    <source>
        <dbReference type="ARBA" id="ARBA00023136"/>
    </source>
</evidence>
<evidence type="ECO:0000256" key="2">
    <source>
        <dbReference type="ARBA" id="ARBA00009142"/>
    </source>
</evidence>
<feature type="transmembrane region" description="Helical" evidence="6">
    <location>
        <begin position="6"/>
        <end position="35"/>
    </location>
</feature>
<feature type="transmembrane region" description="Helical" evidence="6">
    <location>
        <begin position="139"/>
        <end position="169"/>
    </location>
</feature>
<evidence type="ECO:0000256" key="6">
    <source>
        <dbReference type="RuleBase" id="RU363041"/>
    </source>
</evidence>
<gene>
    <name evidence="7" type="ORF">AS033_11065</name>
</gene>